<dbReference type="Proteomes" id="UP001164743">
    <property type="component" value="Chromosome 4A"/>
</dbReference>
<sequence length="1476" mass="165016">MNVIHRQHLPPSGTEYSCQASLTPSTLSRYSDVITASKTRPKPITNLIIARSTLLQVFELCLVDDDEPGKNHLRNQVGKHNKKKYKLFHVCEHRLHGRVTGVQRLTTLDTQEDGLDRLLVSFQDAKMTLLEWSNPAADLVPISLHTFEKLPQITQGDLPRDFQAQLEADPLSRCAVLLMPQATLAVLPFFQDQLDLDGLGLSGGLHSALGSEQQRFQTFPYASSFILDFNQQILNHLPSTIENQQRPIKSVIALKFLPGFSEPTLAVLYQTQYTWSARLENDTNTAALIVLTLDLGSNHFPIISHTKNLPYDAHGLIACPKELAGVLVLCADMVLHVDQSSKIIGVAANGWVKHTSELPIPRQETVQVISPVTTTDNSERPEDLEDGEEQDDTSLPEGHEKLLVRLENSKIVFSKPDLAFVFLRSGQVFSLRFQRDGRTLTKLIFEKFDVRSIVPSTVTKMTDDCLFVGSMSGDSVLYGIDELCMQNSTDRPPNAPIQSSQIVKTQTNLDVDEDIYGERIESTHVQPNEHSELYDPHSSNRVDDGRPGGLQSPKPFLRLCDVIQAHGPIRDFTMASTGVENMPLELLACTGTGDLGGLTVFHREMPLRKKRKLSFERPTSKISALFFTSLSVVNSRMSEERKLIWIARSGPRTEIATYEKSDKLSLIMTLPEKTLAVSTFFGKQFVVHVTNAHIKLLTNSLDEVQVIQPEPAVQIARATIMEDYVMLETCCGLKLIYQGNHESKTLSKLPSPPDSHEVHTASLLKASLPIYSLKHSTNRQSFSKKTTVNEEHDLYNNPPQDSNGDVEMQDKSSAVEINSSTLEDSPETCWLLTTTKNGSFHIRHLPTLAIVFTAPRLDTLPETIADEDKLEDDTQPVELFGSVEEAAPLEPIDRIFGFLTGATASRPHLAVMLNNGAFAVYEVLSSYTIPMRLTEKNGHPAILLKKVIARQFEALENSDELPSGTEDHKMDQTNINDQQSSPPSRSFTALKMDGKFQGVYLAGQPPVWLLSTDHGPCRIYDSPDDKTIHAIAQLPEGFLMSLTESSSQSESQTQECEPSLWETFISEYVCFDREVSSTLVKSGRPFNKVFYDSSSDTVVGASYLETAFANFDEEGNLMWQPDDDSLIRATTFRSSLELILPGKWVTIDGYEFQQNEWVTSMTNLELDSRSTISGRRQFVGVGTTCNRAEDLAARGGIYVFEIIQVNPSERHREYNRSLRLRYYEETKACVTALYAKCFEQDERLLAVGFLDIKPYATCLRIFKNFILLGDAVKGITLVAFQEEPYKLIELGHTYVDLKCSTVDFLVIDAKLAIVATDLNGVIRIFEYNPTNIESQAGQKLLCRTEFNTSSEMSCSMQFGKRLSPKDEAKVMGTFFASLDGSISSIVPAKDAVYKRLQLVQTRLTRHVQHFAGLNPKGHRTVRNDMVSRAINRGILDGELLMKFELLSITQQKEIASLAGSDRETVLVNLLNLRGLW</sequence>
<feature type="region of interest" description="Disordered" evidence="3">
    <location>
        <begin position="958"/>
        <end position="985"/>
    </location>
</feature>
<dbReference type="Gene3D" id="2.130.10.10">
    <property type="entry name" value="YVTN repeat-like/Quinoprotein amine dehydrogenase"/>
    <property type="match status" value="2"/>
</dbReference>
<dbReference type="Pfam" id="PF23726">
    <property type="entry name" value="Beta-prop_RSE1_2nd"/>
    <property type="match status" value="1"/>
</dbReference>
<proteinExistence type="predicted"/>
<reference evidence="7" key="1">
    <citation type="submission" date="2022-10" db="EMBL/GenBank/DDBJ databases">
        <title>Puccinia triticina Genome sequencing and assembly.</title>
        <authorList>
            <person name="Li C."/>
        </authorList>
    </citation>
    <scope>NUCLEOTIDE SEQUENCE</scope>
    <source>
        <strain evidence="7">Pt15</strain>
    </source>
</reference>
<feature type="compositionally biased region" description="Polar residues" evidence="3">
    <location>
        <begin position="365"/>
        <end position="376"/>
    </location>
</feature>
<evidence type="ECO:0000259" key="4">
    <source>
        <dbReference type="Pfam" id="PF03178"/>
    </source>
</evidence>
<feature type="region of interest" description="Disordered" evidence="3">
    <location>
        <begin position="781"/>
        <end position="807"/>
    </location>
</feature>
<feature type="compositionally biased region" description="Acidic residues" evidence="3">
    <location>
        <begin position="382"/>
        <end position="394"/>
    </location>
</feature>
<evidence type="ECO:0000259" key="5">
    <source>
        <dbReference type="Pfam" id="PF10433"/>
    </source>
</evidence>
<evidence type="ECO:0000313" key="8">
    <source>
        <dbReference type="Proteomes" id="UP001164743"/>
    </source>
</evidence>
<feature type="compositionally biased region" description="Polar residues" evidence="3">
    <location>
        <begin position="972"/>
        <end position="985"/>
    </location>
</feature>
<evidence type="ECO:0000313" key="7">
    <source>
        <dbReference type="EMBL" id="WAQ84133.1"/>
    </source>
</evidence>
<evidence type="ECO:0000259" key="6">
    <source>
        <dbReference type="Pfam" id="PF23726"/>
    </source>
</evidence>
<evidence type="ECO:0000256" key="3">
    <source>
        <dbReference type="SAM" id="MobiDB-lite"/>
    </source>
</evidence>
<dbReference type="Pfam" id="PF10433">
    <property type="entry name" value="Beta-prop_RSE1_1st"/>
    <property type="match status" value="1"/>
</dbReference>
<name>A0ABY7CIF1_9BASI</name>
<dbReference type="GeneID" id="77809378"/>
<evidence type="ECO:0008006" key="9">
    <source>
        <dbReference type="Google" id="ProtNLM"/>
    </source>
</evidence>
<protein>
    <recommendedName>
        <fullName evidence="9">Cleavage/polyadenylation specificity factor A subunit C-terminal domain-containing protein</fullName>
    </recommendedName>
</protein>
<feature type="domain" description="RSE1/DDB1/CPSF1 C-terminal" evidence="4">
    <location>
        <begin position="1134"/>
        <end position="1444"/>
    </location>
</feature>
<dbReference type="EMBL" id="CP110424">
    <property type="protein sequence ID" value="WAQ84133.1"/>
    <property type="molecule type" value="Genomic_DNA"/>
</dbReference>
<dbReference type="PANTHER" id="PTHR10644">
    <property type="entry name" value="DNA REPAIR/RNA PROCESSING CPSF FAMILY"/>
    <property type="match status" value="1"/>
</dbReference>
<feature type="region of interest" description="Disordered" evidence="3">
    <location>
        <begin position="521"/>
        <end position="550"/>
    </location>
</feature>
<keyword evidence="8" id="KW-1185">Reference proteome</keyword>
<dbReference type="InterPro" id="IPR018846">
    <property type="entry name" value="Beta-prop_RSE1/DDB1/CPSF1_1st"/>
</dbReference>
<evidence type="ECO:0000256" key="1">
    <source>
        <dbReference type="ARBA" id="ARBA00004123"/>
    </source>
</evidence>
<feature type="region of interest" description="Disordered" evidence="3">
    <location>
        <begin position="365"/>
        <end position="397"/>
    </location>
</feature>
<dbReference type="Pfam" id="PF03178">
    <property type="entry name" value="CPSF_A"/>
    <property type="match status" value="1"/>
</dbReference>
<comment type="subcellular location">
    <subcellularLocation>
        <location evidence="1">Nucleus</location>
    </subcellularLocation>
</comment>
<accession>A0ABY7CIF1</accession>
<evidence type="ECO:0000256" key="2">
    <source>
        <dbReference type="ARBA" id="ARBA00023242"/>
    </source>
</evidence>
<dbReference type="RefSeq" id="XP_053019688.1">
    <property type="nucleotide sequence ID" value="XM_053168483.1"/>
</dbReference>
<dbReference type="InterPro" id="IPR015943">
    <property type="entry name" value="WD40/YVTN_repeat-like_dom_sf"/>
</dbReference>
<feature type="domain" description="RSE1/DDB1/CPSF1 second beta-propeller" evidence="6">
    <location>
        <begin position="672"/>
        <end position="1033"/>
    </location>
</feature>
<gene>
    <name evidence="7" type="ORF">PtA15_4A584</name>
</gene>
<organism evidence="7 8">
    <name type="scientific">Puccinia triticina</name>
    <dbReference type="NCBI Taxonomy" id="208348"/>
    <lineage>
        <taxon>Eukaryota</taxon>
        <taxon>Fungi</taxon>
        <taxon>Dikarya</taxon>
        <taxon>Basidiomycota</taxon>
        <taxon>Pucciniomycotina</taxon>
        <taxon>Pucciniomycetes</taxon>
        <taxon>Pucciniales</taxon>
        <taxon>Pucciniaceae</taxon>
        <taxon>Puccinia</taxon>
    </lineage>
</organism>
<dbReference type="InterPro" id="IPR004871">
    <property type="entry name" value="RSE1/DDB1/CPSF1_C"/>
</dbReference>
<feature type="compositionally biased region" description="Basic and acidic residues" evidence="3">
    <location>
        <begin position="521"/>
        <end position="546"/>
    </location>
</feature>
<dbReference type="InterPro" id="IPR050358">
    <property type="entry name" value="RSE1/DDB1/CFT1"/>
</dbReference>
<keyword evidence="2" id="KW-0539">Nucleus</keyword>
<dbReference type="InterPro" id="IPR058543">
    <property type="entry name" value="Beta-prop_RSE1/DDB1/CPSF1_2nd"/>
</dbReference>
<feature type="domain" description="RSE1/DDB1/CPSF1 first beta-propeller" evidence="5">
    <location>
        <begin position="84"/>
        <end position="342"/>
    </location>
</feature>